<dbReference type="Gramene" id="TraesSTA2B03G00822920.1">
    <property type="protein sequence ID" value="TraesSTA2B03G00822920.1"/>
    <property type="gene ID" value="TraesSTA2B03G00822920"/>
</dbReference>
<reference evidence="2" key="2">
    <citation type="submission" date="2018-10" db="UniProtKB">
        <authorList>
            <consortium name="EnsemblPlants"/>
        </authorList>
    </citation>
    <scope>IDENTIFICATION</scope>
</reference>
<dbReference type="Gramene" id="TraesWEE_scaffold_002880_01G000600.1">
    <property type="protein sequence ID" value="TraesWEE_scaffold_002880_01G000600.1"/>
    <property type="gene ID" value="TraesWEE_scaffold_002880_01G000600"/>
</dbReference>
<reference evidence="2" key="1">
    <citation type="submission" date="2018-08" db="EMBL/GenBank/DDBJ databases">
        <authorList>
            <person name="Rossello M."/>
        </authorList>
    </citation>
    <scope>NUCLEOTIDE SEQUENCE [LARGE SCALE GENOMIC DNA]</scope>
    <source>
        <strain evidence="2">cv. Chinese Spring</strain>
    </source>
</reference>
<dbReference type="Proteomes" id="UP000019116">
    <property type="component" value="Chromosome 2B"/>
</dbReference>
<dbReference type="Gramene" id="TraesCLE_scaffold_009709_01G001000.1">
    <property type="protein sequence ID" value="TraesCLE_scaffold_009709_01G001000.1"/>
    <property type="gene ID" value="TraesCLE_scaffold_009709_01G001000"/>
</dbReference>
<dbReference type="AlphaFoldDB" id="A0A3B6BWI8"/>
<name>A0A3B6BWI8_WHEAT</name>
<evidence type="ECO:0000256" key="1">
    <source>
        <dbReference type="SAM" id="SignalP"/>
    </source>
</evidence>
<evidence type="ECO:0008006" key="4">
    <source>
        <dbReference type="Google" id="ProtNLM"/>
    </source>
</evidence>
<dbReference type="Gramene" id="TraesMAC2B03G00820170.1">
    <property type="protein sequence ID" value="TraesMAC2B03G00820170.1"/>
    <property type="gene ID" value="TraesMAC2B03G00820170"/>
</dbReference>
<keyword evidence="3" id="KW-1185">Reference proteome</keyword>
<dbReference type="Gramene" id="TraesROB_scaffold_010941_01G001100.1">
    <property type="protein sequence ID" value="TraesROB_scaffold_010941_01G001100.1"/>
    <property type="gene ID" value="TraesROB_scaffold_010941_01G001100"/>
</dbReference>
<dbReference type="Gramene" id="TraesRN2B0100028800.1">
    <property type="protein sequence ID" value="TraesRN2B0100028800.1"/>
    <property type="gene ID" value="TraesRN2B0100028800"/>
</dbReference>
<feature type="signal peptide" evidence="1">
    <location>
        <begin position="1"/>
        <end position="27"/>
    </location>
</feature>
<feature type="chain" id="PRO_5043171682" description="Embryo surrounding factor 1 brassicaceae domain-containing protein" evidence="1">
    <location>
        <begin position="28"/>
        <end position="113"/>
    </location>
</feature>
<sequence>MDKQTIRIAALALLSLHLLCSATIAQCRTVAAGMDNDDIHEMSVGCQKKCSYAYHCCICCINTDWCYTSSERCDRNCPDLFSHSDETVLTRSAVRTDGLMRGIIPQEFGNCRV</sequence>
<dbReference type="Gramene" id="TraesLDM2B03G00825820.1">
    <property type="protein sequence ID" value="TraesLDM2B03G00825820.1"/>
    <property type="gene ID" value="TraesLDM2B03G00825820"/>
</dbReference>
<accession>A0A3B6BWI8</accession>
<proteinExistence type="predicted"/>
<keyword evidence="1" id="KW-0732">Signal</keyword>
<dbReference type="Gramene" id="TraesNOR2B03G00833800.1">
    <property type="protein sequence ID" value="TraesNOR2B03G00833800.1"/>
    <property type="gene ID" value="TraesNOR2B03G00833800"/>
</dbReference>
<organism evidence="2">
    <name type="scientific">Triticum aestivum</name>
    <name type="common">Wheat</name>
    <dbReference type="NCBI Taxonomy" id="4565"/>
    <lineage>
        <taxon>Eukaryota</taxon>
        <taxon>Viridiplantae</taxon>
        <taxon>Streptophyta</taxon>
        <taxon>Embryophyta</taxon>
        <taxon>Tracheophyta</taxon>
        <taxon>Spermatophyta</taxon>
        <taxon>Magnoliopsida</taxon>
        <taxon>Liliopsida</taxon>
        <taxon>Poales</taxon>
        <taxon>Poaceae</taxon>
        <taxon>BOP clade</taxon>
        <taxon>Pooideae</taxon>
        <taxon>Triticodae</taxon>
        <taxon>Triticeae</taxon>
        <taxon>Triticinae</taxon>
        <taxon>Triticum</taxon>
    </lineage>
</organism>
<evidence type="ECO:0000313" key="3">
    <source>
        <dbReference type="Proteomes" id="UP000019116"/>
    </source>
</evidence>
<dbReference type="OMA" id="DIHEMSL"/>
<protein>
    <recommendedName>
        <fullName evidence="4">Embryo surrounding factor 1 brassicaceae domain-containing protein</fullName>
    </recommendedName>
</protein>
<dbReference type="Gramene" id="TraesCS2B03G0031100.1">
    <property type="protein sequence ID" value="TraesCS2B03G0031100.1.CDS"/>
    <property type="gene ID" value="TraesCS2B03G0031100"/>
</dbReference>
<evidence type="ECO:0000313" key="2">
    <source>
        <dbReference type="EnsemblPlants" id="TraesCS2B02G009700.1"/>
    </source>
</evidence>
<dbReference type="EnsemblPlants" id="TraesCS2B02G009700.1">
    <property type="protein sequence ID" value="TraesCS2B02G009700.1"/>
    <property type="gene ID" value="TraesCS2B02G009700"/>
</dbReference>
<dbReference type="Gramene" id="TraesCS2B02G009700.1">
    <property type="protein sequence ID" value="TraesCS2B02G009700.1"/>
    <property type="gene ID" value="TraesCS2B02G009700"/>
</dbReference>